<dbReference type="Proteomes" id="UP001332931">
    <property type="component" value="Unassembled WGS sequence"/>
</dbReference>
<dbReference type="InterPro" id="IPR003711">
    <property type="entry name" value="CarD-like/TRCF_RID"/>
</dbReference>
<dbReference type="InterPro" id="IPR037235">
    <property type="entry name" value="TRCF-like_C_D7"/>
</dbReference>
<evidence type="ECO:0000256" key="7">
    <source>
        <dbReference type="ARBA" id="ARBA00023125"/>
    </source>
</evidence>
<keyword evidence="7 9" id="KW-0238">DNA-binding</keyword>
<evidence type="ECO:0000256" key="6">
    <source>
        <dbReference type="ARBA" id="ARBA00022840"/>
    </source>
</evidence>
<evidence type="ECO:0000256" key="4">
    <source>
        <dbReference type="ARBA" id="ARBA00022801"/>
    </source>
</evidence>
<keyword evidence="3 9" id="KW-0227">DNA damage</keyword>
<evidence type="ECO:0000313" key="13">
    <source>
        <dbReference type="EMBL" id="MEE6147492.1"/>
    </source>
</evidence>
<dbReference type="HAMAP" id="MF_00969">
    <property type="entry name" value="TRCF"/>
    <property type="match status" value="1"/>
</dbReference>
<gene>
    <name evidence="9 13" type="primary">mfd</name>
    <name evidence="13" type="ORF">VXJ25_05745</name>
</gene>
<dbReference type="InterPro" id="IPR014001">
    <property type="entry name" value="Helicase_ATP-bd"/>
</dbReference>
<dbReference type="PANTHER" id="PTHR47964">
    <property type="entry name" value="ATP-DEPENDENT DNA HELICASE HOMOLOG RECG, CHLOROPLASTIC"/>
    <property type="match status" value="1"/>
</dbReference>
<evidence type="ECO:0000259" key="11">
    <source>
        <dbReference type="PROSITE" id="PS51192"/>
    </source>
</evidence>
<evidence type="ECO:0000256" key="1">
    <source>
        <dbReference type="ARBA" id="ARBA00022490"/>
    </source>
</evidence>
<evidence type="ECO:0000256" key="8">
    <source>
        <dbReference type="ARBA" id="ARBA00023204"/>
    </source>
</evidence>
<evidence type="ECO:0000313" key="14">
    <source>
        <dbReference type="Proteomes" id="UP001332931"/>
    </source>
</evidence>
<organism evidence="13 14">
    <name type="scientific">Olsenella absiana</name>
    <dbReference type="NCBI Taxonomy" id="3115222"/>
    <lineage>
        <taxon>Bacteria</taxon>
        <taxon>Bacillati</taxon>
        <taxon>Actinomycetota</taxon>
        <taxon>Coriobacteriia</taxon>
        <taxon>Coriobacteriales</taxon>
        <taxon>Atopobiaceae</taxon>
        <taxon>Olsenella</taxon>
    </lineage>
</organism>
<dbReference type="SMART" id="SM01058">
    <property type="entry name" value="CarD_TRCF"/>
    <property type="match status" value="1"/>
</dbReference>
<evidence type="ECO:0000256" key="9">
    <source>
        <dbReference type="HAMAP-Rule" id="MF_00969"/>
    </source>
</evidence>
<reference evidence="13 14" key="1">
    <citation type="submission" date="2024-01" db="EMBL/GenBank/DDBJ databases">
        <title>Description of Olsenella sp. nov., isolated from pig feces.</title>
        <authorList>
            <person name="Chang Y.-H."/>
        </authorList>
    </citation>
    <scope>NUCLEOTIDE SEQUENCE [LARGE SCALE GENOMIC DNA]</scope>
    <source>
        <strain evidence="13 14">YH-ols2223</strain>
    </source>
</reference>
<dbReference type="Pfam" id="PF00270">
    <property type="entry name" value="DEAD"/>
    <property type="match status" value="1"/>
</dbReference>
<keyword evidence="4 9" id="KW-0378">Hydrolase</keyword>
<dbReference type="InterPro" id="IPR041471">
    <property type="entry name" value="UvrB_inter"/>
</dbReference>
<dbReference type="SMART" id="SM00982">
    <property type="entry name" value="TRCF"/>
    <property type="match status" value="1"/>
</dbReference>
<dbReference type="PROSITE" id="PS51192">
    <property type="entry name" value="HELICASE_ATP_BIND_1"/>
    <property type="match status" value="1"/>
</dbReference>
<keyword evidence="8 9" id="KW-0234">DNA repair</keyword>
<feature type="domain" description="Helicase ATP-binding" evidence="11">
    <location>
        <begin position="626"/>
        <end position="787"/>
    </location>
</feature>
<comment type="similarity">
    <text evidence="9">In the C-terminal section; belongs to the helicase family. RecG subfamily.</text>
</comment>
<evidence type="ECO:0000256" key="10">
    <source>
        <dbReference type="SAM" id="MobiDB-lite"/>
    </source>
</evidence>
<comment type="caution">
    <text evidence="13">The sequence shown here is derived from an EMBL/GenBank/DDBJ whole genome shotgun (WGS) entry which is preliminary data.</text>
</comment>
<dbReference type="InterPro" id="IPR004576">
    <property type="entry name" value="Mfd"/>
</dbReference>
<dbReference type="CDD" id="cd17991">
    <property type="entry name" value="DEXHc_TRCF"/>
    <property type="match status" value="1"/>
</dbReference>
<evidence type="ECO:0000256" key="2">
    <source>
        <dbReference type="ARBA" id="ARBA00022741"/>
    </source>
</evidence>
<accession>A0ABU7RA68</accession>
<feature type="region of interest" description="Disordered" evidence="10">
    <location>
        <begin position="408"/>
        <end position="430"/>
    </location>
</feature>
<dbReference type="Pfam" id="PF17757">
    <property type="entry name" value="UvrB_inter"/>
    <property type="match status" value="1"/>
</dbReference>
<dbReference type="PROSITE" id="PS51194">
    <property type="entry name" value="HELICASE_CTER"/>
    <property type="match status" value="1"/>
</dbReference>
<dbReference type="InterPro" id="IPR005118">
    <property type="entry name" value="TRCF_C"/>
</dbReference>
<dbReference type="InterPro" id="IPR027417">
    <property type="entry name" value="P-loop_NTPase"/>
</dbReference>
<dbReference type="InterPro" id="IPR001650">
    <property type="entry name" value="Helicase_C-like"/>
</dbReference>
<proteinExistence type="inferred from homology"/>
<dbReference type="Gene3D" id="3.30.2060.10">
    <property type="entry name" value="Penicillin-binding protein 1b domain"/>
    <property type="match status" value="1"/>
</dbReference>
<keyword evidence="5" id="KW-0347">Helicase</keyword>
<dbReference type="EC" id="3.6.4.-" evidence="9"/>
<comment type="similarity">
    <text evidence="9">In the N-terminal section; belongs to the UvrB family.</text>
</comment>
<dbReference type="PANTHER" id="PTHR47964:SF1">
    <property type="entry name" value="ATP-DEPENDENT DNA HELICASE HOMOLOG RECG, CHLOROPLASTIC"/>
    <property type="match status" value="1"/>
</dbReference>
<keyword evidence="14" id="KW-1185">Reference proteome</keyword>
<dbReference type="InterPro" id="IPR036101">
    <property type="entry name" value="CarD-like/TRCF_RID_sf"/>
</dbReference>
<dbReference type="EMBL" id="JAZGJQ010000005">
    <property type="protein sequence ID" value="MEE6147492.1"/>
    <property type="molecule type" value="Genomic_DNA"/>
</dbReference>
<evidence type="ECO:0000259" key="12">
    <source>
        <dbReference type="PROSITE" id="PS51194"/>
    </source>
</evidence>
<dbReference type="RefSeq" id="WP_330958261.1">
    <property type="nucleotide sequence ID" value="NZ_JAZGJQ010000005.1"/>
</dbReference>
<name>A0ABU7RA68_9ACTN</name>
<dbReference type="InterPro" id="IPR011545">
    <property type="entry name" value="DEAD/DEAH_box_helicase_dom"/>
</dbReference>
<keyword evidence="1 9" id="KW-0963">Cytoplasm</keyword>
<keyword evidence="2 9" id="KW-0547">Nucleotide-binding</keyword>
<dbReference type="SMART" id="SM00487">
    <property type="entry name" value="DEXDc"/>
    <property type="match status" value="1"/>
</dbReference>
<protein>
    <recommendedName>
        <fullName evidence="9">Transcription-repair-coupling factor</fullName>
        <shortName evidence="9">TRCF</shortName>
        <ecNumber evidence="9">3.6.4.-</ecNumber>
    </recommendedName>
</protein>
<dbReference type="Gene3D" id="2.40.10.170">
    <property type="match status" value="1"/>
</dbReference>
<comment type="subcellular location">
    <subcellularLocation>
        <location evidence="9">Cytoplasm</location>
    </subcellularLocation>
</comment>
<keyword evidence="6 9" id="KW-0067">ATP-binding</keyword>
<dbReference type="Pfam" id="PF02559">
    <property type="entry name" value="CarD_TRCF_RID"/>
    <property type="match status" value="1"/>
</dbReference>
<feature type="domain" description="Helicase C-terminal" evidence="12">
    <location>
        <begin position="812"/>
        <end position="962"/>
    </location>
</feature>
<dbReference type="SMART" id="SM00490">
    <property type="entry name" value="HELICc"/>
    <property type="match status" value="1"/>
</dbReference>
<evidence type="ECO:0000256" key="5">
    <source>
        <dbReference type="ARBA" id="ARBA00022806"/>
    </source>
</evidence>
<dbReference type="Gene3D" id="3.40.50.300">
    <property type="entry name" value="P-loop containing nucleotide triphosphate hydrolases"/>
    <property type="match status" value="2"/>
</dbReference>
<sequence length="1150" mass="125676">MFIDRVSQQLLTAPELLPLLHELHEGNDASLAVAQSARPLVVAALWAHDPRPCLLVVPGEETADRVARHLAAWLGIEAVQRYPERKDWPWSDKPVDDAVIGARCRAVERLAAGERCVVVASARSLLRRVPPKGSGYFASSTFSVGDQVDFEDVPRLLVGMGYVDAGSADEPGGFHVHGDAVDVFPAQAPSPVRIEFFGDEIDRVRRMVASTGQTIGELSSVTVGPCRELALTDKTVALAERALFNAAQESTSVAADLELIRQRSSSPTVDRYLPALYGKTSSPLEFVAPDALVVVAEPRALFDDCVHAYDDIVSACNKARVDPKGLYTPPQQLDFGRQQRLSLQSILRAGGTVTAEMRVKQPDIAGSDTKLLARLRGLLADGAAVAFAVPDRGAREALELTLTDEGIPYSESLAGDPENRDPLGSEAARTPAPLPKGEVTFFDAPVPAGVVVPTAHLGVLSVSDLTARMAKRHHRVRKVDPTSVTFPFKPGDYVVHATHGIALFSDIVRQEVGGRERDYFLLEYADGDKLFVPLEQVDRITRYVGPDGSSPRLTRLNTADWSRATSRARKSAKKLAFDLVDLYTRRSTVQGFAFSPDTPAQLDMEASFPYDLTPDQAGALADIKEDMERPKPMDRLLCGDVGFGKTEVALRAAFKCCQDGRQVMVLCPTTILAEQHYETFFDRFAPFDLKVAVLSRFATPGQQRAALEGFAKGEVAVLIGTHRLLSADVNPHDLGLVIIDEEQRFGVQHKEQLKNMREQVDVLTMSATPIPRTMQMAMSGVRDMSLIMTPPPGRLPVKVVVGEYNQDVVSAAIRNELARKGQVYYVSNRVNTIEDAVERVREAAPEARVGVAHGQMSPSQVEEVMMAFEEHEVDVLVATTIIESGIDNPHTNTLIIEDSQRLGLAQLYQLKGRVGRGRTQAYAYFMFPGEITLTPEATERLTAINEYQELGSGMRIAMRDLEIRGAGSLVGAEQHGNLSSVGFDLFTQMLGQAVAEARGEVGDVEQPEVTINLPADFYLAEEYLPEVDKRVLAYRRIAAATELSDVDALQRDLEDSWGALPEAGRNLLDRARIRIRGGRLGVTSVSLTGGRLVYQGIEVPRDVARKLKQRRAIVYPKTKKLAYPFSAGKEGPVICALAVLEEVGGDDEDE</sequence>
<dbReference type="InterPro" id="IPR047112">
    <property type="entry name" value="RecG/Mfd"/>
</dbReference>
<dbReference type="NCBIfam" id="TIGR00580">
    <property type="entry name" value="mfd"/>
    <property type="match status" value="1"/>
</dbReference>
<evidence type="ECO:0000256" key="3">
    <source>
        <dbReference type="ARBA" id="ARBA00022763"/>
    </source>
</evidence>
<dbReference type="SUPFAM" id="SSF143517">
    <property type="entry name" value="TRCF domain-like"/>
    <property type="match status" value="1"/>
</dbReference>
<dbReference type="SUPFAM" id="SSF52540">
    <property type="entry name" value="P-loop containing nucleoside triphosphate hydrolases"/>
    <property type="match status" value="3"/>
</dbReference>
<comment type="function">
    <text evidence="9">Couples transcription and DNA repair by recognizing RNA polymerase (RNAP) stalled at DNA lesions. Mediates ATP-dependent release of RNAP and its truncated transcript from the DNA, and recruitment of nucleotide excision repair machinery to the damaged site.</text>
</comment>
<dbReference type="Gene3D" id="3.40.50.11180">
    <property type="match status" value="1"/>
</dbReference>
<dbReference type="Pfam" id="PF00271">
    <property type="entry name" value="Helicase_C"/>
    <property type="match status" value="1"/>
</dbReference>
<dbReference type="Pfam" id="PF03461">
    <property type="entry name" value="TRCF"/>
    <property type="match status" value="1"/>
</dbReference>
<dbReference type="Gene3D" id="3.90.1150.50">
    <property type="entry name" value="Transcription-repair-coupling factor, D7 domain"/>
    <property type="match status" value="1"/>
</dbReference>
<dbReference type="SUPFAM" id="SSF141259">
    <property type="entry name" value="CarD-like"/>
    <property type="match status" value="1"/>
</dbReference>